<keyword evidence="1" id="KW-1133">Transmembrane helix</keyword>
<name>A0A6G3TCM0_9ACTN</name>
<organism evidence="2 3">
    <name type="scientific">Streptomyces rubrogriseus</name>
    <dbReference type="NCBI Taxonomy" id="194673"/>
    <lineage>
        <taxon>Bacteria</taxon>
        <taxon>Bacillati</taxon>
        <taxon>Actinomycetota</taxon>
        <taxon>Actinomycetes</taxon>
        <taxon>Kitasatosporales</taxon>
        <taxon>Streptomycetaceae</taxon>
        <taxon>Streptomyces</taxon>
        <taxon>Streptomyces violaceoruber group</taxon>
    </lineage>
</organism>
<keyword evidence="1" id="KW-0472">Membrane</keyword>
<evidence type="ECO:0000313" key="2">
    <source>
        <dbReference type="EMBL" id="NEC34374.1"/>
    </source>
</evidence>
<evidence type="ECO:0000256" key="1">
    <source>
        <dbReference type="SAM" id="Phobius"/>
    </source>
</evidence>
<reference evidence="2 3" key="1">
    <citation type="submission" date="2020-01" db="EMBL/GenBank/DDBJ databases">
        <title>Insect and environment-associated Actinomycetes.</title>
        <authorList>
            <person name="Currrie C."/>
            <person name="Chevrette M."/>
            <person name="Carlson C."/>
            <person name="Stubbendieck R."/>
            <person name="Wendt-Pienkowski E."/>
        </authorList>
    </citation>
    <scope>NUCLEOTIDE SEQUENCE [LARGE SCALE GENOMIC DNA]</scope>
    <source>
        <strain evidence="2 3">SID7739</strain>
    </source>
</reference>
<evidence type="ECO:0000313" key="3">
    <source>
        <dbReference type="Proteomes" id="UP000475666"/>
    </source>
</evidence>
<keyword evidence="1" id="KW-0812">Transmembrane</keyword>
<gene>
    <name evidence="2" type="ORF">G3I66_14470</name>
</gene>
<accession>A0A6G3TCM0</accession>
<dbReference type="AlphaFoldDB" id="A0A6G3TCM0"/>
<proteinExistence type="predicted"/>
<sequence>MPRLIVAGYWSRLTEHPWPAQLHDISLGSCVRSHTVGTMTWVNARTWDFFGLGWFHRGSPLDLVRSWCMPSPLSTRSCLELLRSTALIIKFVLMDAGLAAVCGALAGALGAVGAAWATSRAQWKSARLTVRAEHLRQRHDNRAAHYKTLLSAVSDLQGALNGGSYFPGNELHRFTEEYCDAVETCVKKLRDAVENVALFGPREPRDLAIRIFRTAEITMWAVFELGSINSASGVTYPEPEDVRRSLTTVRSGKDNLSELLDAFSESARVALDDDGTGLS</sequence>
<comment type="caution">
    <text evidence="2">The sequence shown here is derived from an EMBL/GenBank/DDBJ whole genome shotgun (WGS) entry which is preliminary data.</text>
</comment>
<dbReference type="Proteomes" id="UP000475666">
    <property type="component" value="Unassembled WGS sequence"/>
</dbReference>
<protein>
    <submittedName>
        <fullName evidence="2">Uncharacterized protein</fullName>
    </submittedName>
</protein>
<feature type="transmembrane region" description="Helical" evidence="1">
    <location>
        <begin position="91"/>
        <end position="117"/>
    </location>
</feature>
<dbReference type="EMBL" id="JAAGMQ010000413">
    <property type="protein sequence ID" value="NEC34374.1"/>
    <property type="molecule type" value="Genomic_DNA"/>
</dbReference>